<comment type="caution">
    <text evidence="1">The sequence shown here is derived from an EMBL/GenBank/DDBJ whole genome shotgun (WGS) entry which is preliminary data.</text>
</comment>
<dbReference type="eggNOG" id="COG0603">
    <property type="taxonomic scope" value="Bacteria"/>
</dbReference>
<keyword evidence="2" id="KW-1185">Reference proteome</keyword>
<dbReference type="Gene3D" id="3.40.50.620">
    <property type="entry name" value="HUPs"/>
    <property type="match status" value="1"/>
</dbReference>
<dbReference type="EMBL" id="JMIH01000022">
    <property type="protein sequence ID" value="KEO73195.1"/>
    <property type="molecule type" value="Genomic_DNA"/>
</dbReference>
<accession>A0A074KYC2</accession>
<protein>
    <recommendedName>
        <fullName evidence="3">7-cyano-7-deazaguanine synthase</fullName>
    </recommendedName>
</protein>
<dbReference type="InterPro" id="IPR014729">
    <property type="entry name" value="Rossmann-like_a/b/a_fold"/>
</dbReference>
<dbReference type="Proteomes" id="UP000027821">
    <property type="component" value="Unassembled WGS sequence"/>
</dbReference>
<gene>
    <name evidence="1" type="ORF">EL17_12630</name>
</gene>
<evidence type="ECO:0000313" key="2">
    <source>
        <dbReference type="Proteomes" id="UP000027821"/>
    </source>
</evidence>
<dbReference type="AlphaFoldDB" id="A0A074KYC2"/>
<organism evidence="1 2">
    <name type="scientific">Anditalea andensis</name>
    <dbReference type="NCBI Taxonomy" id="1048983"/>
    <lineage>
        <taxon>Bacteria</taxon>
        <taxon>Pseudomonadati</taxon>
        <taxon>Bacteroidota</taxon>
        <taxon>Cytophagia</taxon>
        <taxon>Cytophagales</taxon>
        <taxon>Cytophagaceae</taxon>
        <taxon>Anditalea</taxon>
    </lineage>
</organism>
<dbReference type="RefSeq" id="WP_035074884.1">
    <property type="nucleotide sequence ID" value="NZ_JMIH01000022.1"/>
</dbReference>
<evidence type="ECO:0000313" key="1">
    <source>
        <dbReference type="EMBL" id="KEO73195.1"/>
    </source>
</evidence>
<sequence>MNPNTEPINLLWTGGYDSTFRLLQVIMEYKHPVQPFYILDTGRGSTIKEIDTRHRIVKAITQRYPYADRLILPTKFYALSDIKKDDVTTGKFKELNKQLHLGSQYDWLSRFAEQFKINNLELSIERSDRDTHFKDTSIFVPVKEKVSGNVYEVIESLSDDDPRSIFKPFRFPILDFSKIELQAHSTKKGYDDILNLSWFCFTPVNGKPCGLCNPCRYVVLEGMAYRLPKKALFRYRYFKNYEMFFKLRKTIKRQIRKVFPSYE</sequence>
<dbReference type="OrthoDB" id="597561at2"/>
<evidence type="ECO:0008006" key="3">
    <source>
        <dbReference type="Google" id="ProtNLM"/>
    </source>
</evidence>
<reference evidence="1 2" key="1">
    <citation type="submission" date="2014-04" db="EMBL/GenBank/DDBJ databases">
        <title>Characterization and application of a salt tolerant electro-active bacterium.</title>
        <authorList>
            <person name="Yang L."/>
            <person name="Wei S."/>
            <person name="Tay Q.X.M."/>
        </authorList>
    </citation>
    <scope>NUCLEOTIDE SEQUENCE [LARGE SCALE GENOMIC DNA]</scope>
    <source>
        <strain evidence="1 2">LY1</strain>
    </source>
</reference>
<proteinExistence type="predicted"/>
<name>A0A074KYC2_9BACT</name>
<dbReference type="STRING" id="1048983.EL17_12630"/>